<feature type="domain" description="HTH gntR-type" evidence="4">
    <location>
        <begin position="8"/>
        <end position="75"/>
    </location>
</feature>
<dbReference type="InterPro" id="IPR036390">
    <property type="entry name" value="WH_DNA-bd_sf"/>
</dbReference>
<dbReference type="SMART" id="SM00345">
    <property type="entry name" value="HTH_GNTR"/>
    <property type="match status" value="1"/>
</dbReference>
<evidence type="ECO:0000313" key="5">
    <source>
        <dbReference type="EMBL" id="MCT7376711.1"/>
    </source>
</evidence>
<dbReference type="PANTHER" id="PTHR43537:SF49">
    <property type="entry name" value="TRANSCRIPTIONAL REGULATORY PROTEIN"/>
    <property type="match status" value="1"/>
</dbReference>
<dbReference type="InterPro" id="IPR000524">
    <property type="entry name" value="Tscrpt_reg_HTH_GntR"/>
</dbReference>
<accession>A0ABT2LQU4</accession>
<protein>
    <submittedName>
        <fullName evidence="5">GntR family transcriptional regulator</fullName>
    </submittedName>
</protein>
<keyword evidence="2" id="KW-0238">DNA-binding</keyword>
<dbReference type="Gene3D" id="1.10.10.10">
    <property type="entry name" value="Winged helix-like DNA-binding domain superfamily/Winged helix DNA-binding domain"/>
    <property type="match status" value="1"/>
</dbReference>
<sequence>MTNVQDKTPHGQTAYMRLLDEIRRGDLLPGTRLREVELSERLKISRTPVREALRRLEADGLVVHQPRLGAVMRRLGYAEIMELYEMRAVLEGTAARLAARAASEVELAELRALNEEFADVLNDELQAAEVNRQFHSILLDAAKNRFLRKSVGALQKTMSILGRSTLIDVGRAGAACQEHIRILDAIEARDGTAAEAEMRAHIEAAQRVRLKALRALDRDEEEVLWEEGDGL</sequence>
<comment type="caution">
    <text evidence="5">The sequence shown here is derived from an EMBL/GenBank/DDBJ whole genome shotgun (WGS) entry which is preliminary data.</text>
</comment>
<dbReference type="SUPFAM" id="SSF48008">
    <property type="entry name" value="GntR ligand-binding domain-like"/>
    <property type="match status" value="1"/>
</dbReference>
<dbReference type="Pfam" id="PF00392">
    <property type="entry name" value="GntR"/>
    <property type="match status" value="1"/>
</dbReference>
<evidence type="ECO:0000256" key="2">
    <source>
        <dbReference type="ARBA" id="ARBA00023125"/>
    </source>
</evidence>
<reference evidence="5 6" key="1">
    <citation type="submission" date="2022-09" db="EMBL/GenBank/DDBJ databases">
        <title>Chelativorans salina sp. nov., a novel slightly halophilic bacterium isolated from a saline lake sediment enrichment.</title>
        <authorList>
            <person name="Gao L."/>
            <person name="Fang B.-Z."/>
            <person name="Li W.-J."/>
        </authorList>
    </citation>
    <scope>NUCLEOTIDE SEQUENCE [LARGE SCALE GENOMIC DNA]</scope>
    <source>
        <strain evidence="5 6">EGI FJ00035</strain>
    </source>
</reference>
<dbReference type="Gene3D" id="1.20.120.530">
    <property type="entry name" value="GntR ligand-binding domain-like"/>
    <property type="match status" value="1"/>
</dbReference>
<organism evidence="5 6">
    <name type="scientific">Chelativorans salis</name>
    <dbReference type="NCBI Taxonomy" id="2978478"/>
    <lineage>
        <taxon>Bacteria</taxon>
        <taxon>Pseudomonadati</taxon>
        <taxon>Pseudomonadota</taxon>
        <taxon>Alphaproteobacteria</taxon>
        <taxon>Hyphomicrobiales</taxon>
        <taxon>Phyllobacteriaceae</taxon>
        <taxon>Chelativorans</taxon>
    </lineage>
</organism>
<dbReference type="RefSeq" id="WP_260904865.1">
    <property type="nucleotide sequence ID" value="NZ_JAOCZP010000005.1"/>
</dbReference>
<dbReference type="PANTHER" id="PTHR43537">
    <property type="entry name" value="TRANSCRIPTIONAL REGULATOR, GNTR FAMILY"/>
    <property type="match status" value="1"/>
</dbReference>
<gene>
    <name evidence="5" type="ORF">N5A92_16895</name>
</gene>
<dbReference type="Pfam" id="PF07729">
    <property type="entry name" value="FCD"/>
    <property type="match status" value="1"/>
</dbReference>
<proteinExistence type="predicted"/>
<dbReference type="InterPro" id="IPR036388">
    <property type="entry name" value="WH-like_DNA-bd_sf"/>
</dbReference>
<keyword evidence="6" id="KW-1185">Reference proteome</keyword>
<dbReference type="CDD" id="cd07377">
    <property type="entry name" value="WHTH_GntR"/>
    <property type="match status" value="1"/>
</dbReference>
<dbReference type="InterPro" id="IPR011711">
    <property type="entry name" value="GntR_C"/>
</dbReference>
<evidence type="ECO:0000256" key="1">
    <source>
        <dbReference type="ARBA" id="ARBA00023015"/>
    </source>
</evidence>
<keyword evidence="1" id="KW-0805">Transcription regulation</keyword>
<evidence type="ECO:0000313" key="6">
    <source>
        <dbReference type="Proteomes" id="UP001320831"/>
    </source>
</evidence>
<dbReference type="PRINTS" id="PR00035">
    <property type="entry name" value="HTHGNTR"/>
</dbReference>
<dbReference type="Proteomes" id="UP001320831">
    <property type="component" value="Unassembled WGS sequence"/>
</dbReference>
<dbReference type="EMBL" id="JAOCZP010000005">
    <property type="protein sequence ID" value="MCT7376711.1"/>
    <property type="molecule type" value="Genomic_DNA"/>
</dbReference>
<dbReference type="SUPFAM" id="SSF46785">
    <property type="entry name" value="Winged helix' DNA-binding domain"/>
    <property type="match status" value="1"/>
</dbReference>
<name>A0ABT2LQU4_9HYPH</name>
<dbReference type="SMART" id="SM00895">
    <property type="entry name" value="FCD"/>
    <property type="match status" value="1"/>
</dbReference>
<keyword evidence="3" id="KW-0804">Transcription</keyword>
<dbReference type="PROSITE" id="PS50949">
    <property type="entry name" value="HTH_GNTR"/>
    <property type="match status" value="1"/>
</dbReference>
<evidence type="ECO:0000256" key="3">
    <source>
        <dbReference type="ARBA" id="ARBA00023163"/>
    </source>
</evidence>
<dbReference type="InterPro" id="IPR008920">
    <property type="entry name" value="TF_FadR/GntR_C"/>
</dbReference>
<evidence type="ECO:0000259" key="4">
    <source>
        <dbReference type="PROSITE" id="PS50949"/>
    </source>
</evidence>